<organism evidence="2 3">
    <name type="scientific">Cupriavidus basilensis</name>
    <dbReference type="NCBI Taxonomy" id="68895"/>
    <lineage>
        <taxon>Bacteria</taxon>
        <taxon>Pseudomonadati</taxon>
        <taxon>Pseudomonadota</taxon>
        <taxon>Betaproteobacteria</taxon>
        <taxon>Burkholderiales</taxon>
        <taxon>Burkholderiaceae</taxon>
        <taxon>Cupriavidus</taxon>
    </lineage>
</organism>
<feature type="non-terminal residue" evidence="2">
    <location>
        <position position="1"/>
    </location>
</feature>
<accession>A0ABT6AS48</accession>
<evidence type="ECO:0000256" key="1">
    <source>
        <dbReference type="ARBA" id="ARBA00006987"/>
    </source>
</evidence>
<dbReference type="PANTHER" id="PTHR42928:SF5">
    <property type="entry name" value="BLR1237 PROTEIN"/>
    <property type="match status" value="1"/>
</dbReference>
<dbReference type="RefSeq" id="WP_276266210.1">
    <property type="nucleotide sequence ID" value="NZ_JARJLM010000354.1"/>
</dbReference>
<dbReference type="Proteomes" id="UP001216674">
    <property type="component" value="Unassembled WGS sequence"/>
</dbReference>
<comment type="similarity">
    <text evidence="1">Belongs to the UPF0065 (bug) family.</text>
</comment>
<dbReference type="InterPro" id="IPR005064">
    <property type="entry name" value="BUG"/>
</dbReference>
<name>A0ABT6AS48_9BURK</name>
<dbReference type="Gene3D" id="3.40.190.150">
    <property type="entry name" value="Bordetella uptake gene, domain 1"/>
    <property type="match status" value="1"/>
</dbReference>
<protein>
    <submittedName>
        <fullName evidence="2">Tripartite tricarboxylate transporter substrate-binding protein</fullName>
    </submittedName>
</protein>
<keyword evidence="3" id="KW-1185">Reference proteome</keyword>
<dbReference type="Pfam" id="PF03401">
    <property type="entry name" value="TctC"/>
    <property type="match status" value="1"/>
</dbReference>
<dbReference type="PANTHER" id="PTHR42928">
    <property type="entry name" value="TRICARBOXYLATE-BINDING PROTEIN"/>
    <property type="match status" value="1"/>
</dbReference>
<reference evidence="2 3" key="1">
    <citation type="submission" date="2023-03" db="EMBL/GenBank/DDBJ databases">
        <title>Draft assemblies of triclosan tolerant bacteria isolated from returned activated sludge.</title>
        <authorList>
            <person name="Van Hamelsveld S."/>
        </authorList>
    </citation>
    <scope>NUCLEOTIDE SEQUENCE [LARGE SCALE GENOMIC DNA]</scope>
    <source>
        <strain evidence="2 3">GW210010_S58</strain>
    </source>
</reference>
<comment type="caution">
    <text evidence="2">The sequence shown here is derived from an EMBL/GenBank/DDBJ whole genome shotgun (WGS) entry which is preliminary data.</text>
</comment>
<gene>
    <name evidence="2" type="ORF">P3W85_20990</name>
</gene>
<sequence length="87" mass="9556">TFRESGIAGMDSMGWFGLLLPAAAPRPVVEKFSADVNRVLAIPALRTRMSEMGVVLAGSTPDAFADTMRSDYARWGKVIRTRNIRLD</sequence>
<evidence type="ECO:0000313" key="3">
    <source>
        <dbReference type="Proteomes" id="UP001216674"/>
    </source>
</evidence>
<evidence type="ECO:0000313" key="2">
    <source>
        <dbReference type="EMBL" id="MDF3835413.1"/>
    </source>
</evidence>
<dbReference type="InterPro" id="IPR042100">
    <property type="entry name" value="Bug_dom1"/>
</dbReference>
<proteinExistence type="inferred from homology"/>
<dbReference type="EMBL" id="JARJLM010000354">
    <property type="protein sequence ID" value="MDF3835413.1"/>
    <property type="molecule type" value="Genomic_DNA"/>
</dbReference>